<proteinExistence type="predicted"/>
<accession>N9N4F7</accession>
<keyword evidence="2" id="KW-0238">DNA-binding</keyword>
<reference evidence="5 6" key="1">
    <citation type="submission" date="2013-02" db="EMBL/GenBank/DDBJ databases">
        <title>The Genome Sequence of Acinetobacter sp. ANC 3862.</title>
        <authorList>
            <consortium name="The Broad Institute Genome Sequencing Platform"/>
            <consortium name="The Broad Institute Genome Sequencing Center for Infectious Disease"/>
            <person name="Cerqueira G."/>
            <person name="Feldgarden M."/>
            <person name="Courvalin P."/>
            <person name="Perichon B."/>
            <person name="Grillot-Courvalin C."/>
            <person name="Clermont D."/>
            <person name="Rocha E."/>
            <person name="Yoon E.-J."/>
            <person name="Nemec A."/>
            <person name="Walker B."/>
            <person name="Young S.K."/>
            <person name="Zeng Q."/>
            <person name="Gargeya S."/>
            <person name="Fitzgerald M."/>
            <person name="Haas B."/>
            <person name="Abouelleil A."/>
            <person name="Alvarado L."/>
            <person name="Arachchi H.M."/>
            <person name="Berlin A.M."/>
            <person name="Chapman S.B."/>
            <person name="Dewar J."/>
            <person name="Goldberg J."/>
            <person name="Griggs A."/>
            <person name="Gujja S."/>
            <person name="Hansen M."/>
            <person name="Howarth C."/>
            <person name="Imamovic A."/>
            <person name="Larimer J."/>
            <person name="McCowan C."/>
            <person name="Murphy C."/>
            <person name="Neiman D."/>
            <person name="Pearson M."/>
            <person name="Priest M."/>
            <person name="Roberts A."/>
            <person name="Saif S."/>
            <person name="Shea T."/>
            <person name="Sisk P."/>
            <person name="Sykes S."/>
            <person name="Wortman J."/>
            <person name="Nusbaum C."/>
            <person name="Birren B."/>
        </authorList>
    </citation>
    <scope>NUCLEOTIDE SEQUENCE [LARGE SCALE GENOMIC DNA]</scope>
    <source>
        <strain evidence="5 6">ANC 3862</strain>
    </source>
</reference>
<dbReference type="PANTHER" id="PTHR40661:SF3">
    <property type="entry name" value="FELS-1 PROPHAGE TRANSCRIPTIONAL REGULATOR"/>
    <property type="match status" value="1"/>
</dbReference>
<dbReference type="Gene3D" id="1.10.260.40">
    <property type="entry name" value="lambda repressor-like DNA-binding domains"/>
    <property type="match status" value="1"/>
</dbReference>
<dbReference type="InterPro" id="IPR036286">
    <property type="entry name" value="LexA/Signal_pep-like_sf"/>
</dbReference>
<evidence type="ECO:0000313" key="5">
    <source>
        <dbReference type="EMBL" id="ENX00466.1"/>
    </source>
</evidence>
<evidence type="ECO:0000256" key="3">
    <source>
        <dbReference type="ARBA" id="ARBA00023163"/>
    </source>
</evidence>
<dbReference type="AlphaFoldDB" id="N9N4F7"/>
<dbReference type="eggNOG" id="COG2932">
    <property type="taxonomic scope" value="Bacteria"/>
</dbReference>
<sequence>MSTLHDRISLAVKHYLSTKGLEKLNRSEMATFCKVSVAAIGQWINGKVNSLDSYTNAKAAQYLGVNPYWLAGDPKYSMLDKIDSVCSDQPMTNYKPVMVWEAPEDLDPNTYVIIPHVDVKFSAGDGRVVELEPTTKGYGTAQLWEWVQKKRISPKNLITVDIDGDSMEPKIPNGSVVTLDKSINTIEQIQPNKVYAIRYGNELKIKRLSRRFDGALIIDSDNPAYDREIVEVADLEHIGIIGKYVSHSYDGEI</sequence>
<dbReference type="InterPro" id="IPR001387">
    <property type="entry name" value="Cro/C1-type_HTH"/>
</dbReference>
<dbReference type="InterPro" id="IPR015927">
    <property type="entry name" value="Peptidase_S24_S26A/B/C"/>
</dbReference>
<comment type="caution">
    <text evidence="5">The sequence shown here is derived from an EMBL/GenBank/DDBJ whole genome shotgun (WGS) entry which is preliminary data.</text>
</comment>
<dbReference type="GO" id="GO:0003677">
    <property type="term" value="F:DNA binding"/>
    <property type="evidence" value="ECO:0007669"/>
    <property type="project" value="UniProtKB-KW"/>
</dbReference>
<dbReference type="Pfam" id="PF00717">
    <property type="entry name" value="Peptidase_S24"/>
    <property type="match status" value="1"/>
</dbReference>
<dbReference type="Gene3D" id="2.10.109.10">
    <property type="entry name" value="Umud Fragment, subunit A"/>
    <property type="match status" value="1"/>
</dbReference>
<dbReference type="CDD" id="cd06529">
    <property type="entry name" value="S24_LexA-like"/>
    <property type="match status" value="1"/>
</dbReference>
<protein>
    <recommendedName>
        <fullName evidence="4">Peptidase S24/S26A/S26B/S26C domain-containing protein</fullName>
    </recommendedName>
</protein>
<name>N9N4F7_9GAMM</name>
<evidence type="ECO:0000313" key="6">
    <source>
        <dbReference type="Proteomes" id="UP000013248"/>
    </source>
</evidence>
<organism evidence="5 6">
    <name type="scientific">Acinetobacter modestus</name>
    <dbReference type="NCBI Taxonomy" id="1776740"/>
    <lineage>
        <taxon>Bacteria</taxon>
        <taxon>Pseudomonadati</taxon>
        <taxon>Pseudomonadota</taxon>
        <taxon>Gammaproteobacteria</taxon>
        <taxon>Moraxellales</taxon>
        <taxon>Moraxellaceae</taxon>
        <taxon>Acinetobacter</taxon>
    </lineage>
</organism>
<dbReference type="InterPro" id="IPR039418">
    <property type="entry name" value="LexA-like"/>
</dbReference>
<dbReference type="InterPro" id="IPR010982">
    <property type="entry name" value="Lambda_DNA-bd_dom_sf"/>
</dbReference>
<gene>
    <name evidence="5" type="ORF">F900_02137</name>
</gene>
<keyword evidence="3" id="KW-0804">Transcription</keyword>
<dbReference type="SUPFAM" id="SSF47413">
    <property type="entry name" value="lambda repressor-like DNA-binding domains"/>
    <property type="match status" value="1"/>
</dbReference>
<evidence type="ECO:0000256" key="2">
    <source>
        <dbReference type="ARBA" id="ARBA00023125"/>
    </source>
</evidence>
<dbReference type="HOGENOM" id="CLU_066192_1_2_6"/>
<dbReference type="CDD" id="cd00093">
    <property type="entry name" value="HTH_XRE"/>
    <property type="match status" value="1"/>
</dbReference>
<feature type="domain" description="Peptidase S24/S26A/S26B/S26C" evidence="4">
    <location>
        <begin position="147"/>
        <end position="244"/>
    </location>
</feature>
<dbReference type="Proteomes" id="UP000013248">
    <property type="component" value="Unassembled WGS sequence"/>
</dbReference>
<evidence type="ECO:0000259" key="4">
    <source>
        <dbReference type="Pfam" id="PF00717"/>
    </source>
</evidence>
<dbReference type="SUPFAM" id="SSF51306">
    <property type="entry name" value="LexA/Signal peptidase"/>
    <property type="match status" value="1"/>
</dbReference>
<dbReference type="STRING" id="1217705.F900_02137"/>
<dbReference type="EMBL" id="APRP01000022">
    <property type="protein sequence ID" value="ENX00466.1"/>
    <property type="molecule type" value="Genomic_DNA"/>
</dbReference>
<dbReference type="PANTHER" id="PTHR40661">
    <property type="match status" value="1"/>
</dbReference>
<keyword evidence="1" id="KW-0805">Transcription regulation</keyword>
<dbReference type="PATRIC" id="fig|1217705.3.peg.2076"/>
<evidence type="ECO:0000256" key="1">
    <source>
        <dbReference type="ARBA" id="ARBA00023015"/>
    </source>
</evidence>
<dbReference type="RefSeq" id="WP_005217406.1">
    <property type="nucleotide sequence ID" value="NZ_KB850089.1"/>
</dbReference>